<evidence type="ECO:0000313" key="1">
    <source>
        <dbReference type="EMBL" id="KAF2100185.1"/>
    </source>
</evidence>
<accession>A0A9P4IJ33</accession>
<name>A0A9P4IJ33_9PEZI</name>
<organism evidence="1 2">
    <name type="scientific">Rhizodiscina lignyota</name>
    <dbReference type="NCBI Taxonomy" id="1504668"/>
    <lineage>
        <taxon>Eukaryota</taxon>
        <taxon>Fungi</taxon>
        <taxon>Dikarya</taxon>
        <taxon>Ascomycota</taxon>
        <taxon>Pezizomycotina</taxon>
        <taxon>Dothideomycetes</taxon>
        <taxon>Pleosporomycetidae</taxon>
        <taxon>Aulographales</taxon>
        <taxon>Rhizodiscinaceae</taxon>
        <taxon>Rhizodiscina</taxon>
    </lineage>
</organism>
<sequence>MQQNIQLPGPMTLVRHYCEAPNDDDTWASVHELADAFGARDSQINMVVQQHIYYGHEISVEQCVWPQCILGLFKSQAYRMASIQTYNLCIQYWTTRVWFCGLIQTIHSEDLRNHRGRGALFSQSSSSTDASTLYLDDIDAAVNLIMCIPFALGLLDSTPGTVCEFVFPDEIPHQELLLLPLRLVICLQISFGSWHRLEKRLGHGPSGILSSALDAGIGLDVGQVQHIKKWLLKIIIEMQNMWQIRPSVYEELEHKVEMMAGGTFDESVWAPWQYN</sequence>
<comment type="caution">
    <text evidence="1">The sequence shown here is derived from an EMBL/GenBank/DDBJ whole genome shotgun (WGS) entry which is preliminary data.</text>
</comment>
<dbReference type="Proteomes" id="UP000799772">
    <property type="component" value="Unassembled WGS sequence"/>
</dbReference>
<evidence type="ECO:0000313" key="2">
    <source>
        <dbReference type="Proteomes" id="UP000799772"/>
    </source>
</evidence>
<reference evidence="1" key="1">
    <citation type="journal article" date="2020" name="Stud. Mycol.">
        <title>101 Dothideomycetes genomes: a test case for predicting lifestyles and emergence of pathogens.</title>
        <authorList>
            <person name="Haridas S."/>
            <person name="Albert R."/>
            <person name="Binder M."/>
            <person name="Bloem J."/>
            <person name="Labutti K."/>
            <person name="Salamov A."/>
            <person name="Andreopoulos B."/>
            <person name="Baker S."/>
            <person name="Barry K."/>
            <person name="Bills G."/>
            <person name="Bluhm B."/>
            <person name="Cannon C."/>
            <person name="Castanera R."/>
            <person name="Culley D."/>
            <person name="Daum C."/>
            <person name="Ezra D."/>
            <person name="Gonzalez J."/>
            <person name="Henrissat B."/>
            <person name="Kuo A."/>
            <person name="Liang C."/>
            <person name="Lipzen A."/>
            <person name="Lutzoni F."/>
            <person name="Magnuson J."/>
            <person name="Mondo S."/>
            <person name="Nolan M."/>
            <person name="Ohm R."/>
            <person name="Pangilinan J."/>
            <person name="Park H.-J."/>
            <person name="Ramirez L."/>
            <person name="Alfaro M."/>
            <person name="Sun H."/>
            <person name="Tritt A."/>
            <person name="Yoshinaga Y."/>
            <person name="Zwiers L.-H."/>
            <person name="Turgeon B."/>
            <person name="Goodwin S."/>
            <person name="Spatafora J."/>
            <person name="Crous P."/>
            <person name="Grigoriev I."/>
        </authorList>
    </citation>
    <scope>NUCLEOTIDE SEQUENCE</scope>
    <source>
        <strain evidence="1">CBS 133067</strain>
    </source>
</reference>
<dbReference type="AlphaFoldDB" id="A0A9P4IJ33"/>
<gene>
    <name evidence="1" type="ORF">NA57DRAFT_73798</name>
</gene>
<proteinExistence type="predicted"/>
<protein>
    <submittedName>
        <fullName evidence="1">Uncharacterized protein</fullName>
    </submittedName>
</protein>
<keyword evidence="2" id="KW-1185">Reference proteome</keyword>
<dbReference type="EMBL" id="ML978124">
    <property type="protein sequence ID" value="KAF2100185.1"/>
    <property type="molecule type" value="Genomic_DNA"/>
</dbReference>